<dbReference type="SUPFAM" id="SSF46894">
    <property type="entry name" value="C-terminal effector domain of the bipartite response regulators"/>
    <property type="match status" value="1"/>
</dbReference>
<feature type="domain" description="HTH luxR-type" evidence="1">
    <location>
        <begin position="189"/>
        <end position="246"/>
    </location>
</feature>
<organism evidence="2 3">
    <name type="scientific">Parabacteroides distasonis</name>
    <dbReference type="NCBI Taxonomy" id="823"/>
    <lineage>
        <taxon>Bacteria</taxon>
        <taxon>Pseudomonadati</taxon>
        <taxon>Bacteroidota</taxon>
        <taxon>Bacteroidia</taxon>
        <taxon>Bacteroidales</taxon>
        <taxon>Tannerellaceae</taxon>
        <taxon>Parabacteroides</taxon>
    </lineage>
</organism>
<dbReference type="GO" id="GO:0006355">
    <property type="term" value="P:regulation of DNA-templated transcription"/>
    <property type="evidence" value="ECO:0007669"/>
    <property type="project" value="InterPro"/>
</dbReference>
<dbReference type="Gene3D" id="3.30.450.20">
    <property type="entry name" value="PAS domain"/>
    <property type="match status" value="1"/>
</dbReference>
<proteinExistence type="predicted"/>
<reference evidence="2 3" key="1">
    <citation type="journal article" date="2019" name="Nat. Med.">
        <title>A library of human gut bacterial isolates paired with longitudinal multiomics data enables mechanistic microbiome research.</title>
        <authorList>
            <person name="Poyet M."/>
            <person name="Groussin M."/>
            <person name="Gibbons S.M."/>
            <person name="Avila-Pacheco J."/>
            <person name="Jiang X."/>
            <person name="Kearney S.M."/>
            <person name="Perrotta A.R."/>
            <person name="Berdy B."/>
            <person name="Zhao S."/>
            <person name="Lieberman T.D."/>
            <person name="Swanson P.K."/>
            <person name="Smith M."/>
            <person name="Roesemann S."/>
            <person name="Alexander J.E."/>
            <person name="Rich S.A."/>
            <person name="Livny J."/>
            <person name="Vlamakis H."/>
            <person name="Clish C."/>
            <person name="Bullock K."/>
            <person name="Deik A."/>
            <person name="Scott J."/>
            <person name="Pierce K.A."/>
            <person name="Xavier R.J."/>
            <person name="Alm E.J."/>
        </authorList>
    </citation>
    <scope>NUCLEOTIDE SEQUENCE [LARGE SCALE GENOMIC DNA]</scope>
    <source>
        <strain evidence="2 3">BIOML-A2</strain>
    </source>
</reference>
<dbReference type="Pfam" id="PF00196">
    <property type="entry name" value="GerE"/>
    <property type="match status" value="1"/>
</dbReference>
<evidence type="ECO:0000313" key="3">
    <source>
        <dbReference type="Proteomes" id="UP000432516"/>
    </source>
</evidence>
<dbReference type="InterPro" id="IPR000792">
    <property type="entry name" value="Tscrpt_reg_LuxR_C"/>
</dbReference>
<gene>
    <name evidence="2" type="ORF">GKD68_18105</name>
</gene>
<comment type="caution">
    <text evidence="2">The sequence shown here is derived from an EMBL/GenBank/DDBJ whole genome shotgun (WGS) entry which is preliminary data.</text>
</comment>
<dbReference type="SMART" id="SM00421">
    <property type="entry name" value="HTH_LUXR"/>
    <property type="match status" value="1"/>
</dbReference>
<protein>
    <submittedName>
        <fullName evidence="2">LuxR family transcriptional regulator</fullName>
    </submittedName>
</protein>
<evidence type="ECO:0000259" key="1">
    <source>
        <dbReference type="SMART" id="SM00421"/>
    </source>
</evidence>
<dbReference type="InterPro" id="IPR016032">
    <property type="entry name" value="Sig_transdc_resp-reg_C-effctor"/>
</dbReference>
<evidence type="ECO:0000313" key="2">
    <source>
        <dbReference type="EMBL" id="MRZ56618.1"/>
    </source>
</evidence>
<dbReference type="Gene3D" id="1.10.10.10">
    <property type="entry name" value="Winged helix-like DNA-binding domain superfamily/Winged helix DNA-binding domain"/>
    <property type="match status" value="1"/>
</dbReference>
<dbReference type="GO" id="GO:0003677">
    <property type="term" value="F:DNA binding"/>
    <property type="evidence" value="ECO:0007669"/>
    <property type="project" value="InterPro"/>
</dbReference>
<dbReference type="RefSeq" id="WP_009275515.1">
    <property type="nucleotide sequence ID" value="NZ_CAXSUO010000005.1"/>
</dbReference>
<name>A0A6I2NT63_PARDI</name>
<sequence>MNTIEDIFSEYAERITDSAKEQKSTFIQYCKGISSLIPDSFYVLDIVQKQFIHIKPDNLFLCGHSVKEAMELGYDFFSRVIHPEDWLLWKSFLENLPQKLHRLREDTNERGEFFCLFRLSRKYPFLKEPVELHTYHRLIPICEDSNPIYLIDIISYTNCKKIGCYLNGYDHLIYQTYDPMKCDWQILPIPQLSKREMEILTIAKGEQDITTIADKLYISYHTARGHINSIKKKLQLQDLREATDWISYLHILQSPQEKYAKGTYCSTANPTFNKELNDIQALLDKKQSVRSIALATGRSESTIRSWIQKGFLKK</sequence>
<dbReference type="AlphaFoldDB" id="A0A6I2NT63"/>
<dbReference type="InterPro" id="IPR036388">
    <property type="entry name" value="WH-like_DNA-bd_sf"/>
</dbReference>
<dbReference type="EMBL" id="WKNE01000019">
    <property type="protein sequence ID" value="MRZ56618.1"/>
    <property type="molecule type" value="Genomic_DNA"/>
</dbReference>
<accession>A0A6I2NT63</accession>
<dbReference type="Proteomes" id="UP000432516">
    <property type="component" value="Unassembled WGS sequence"/>
</dbReference>